<dbReference type="AlphaFoldDB" id="A0A6C2UR68"/>
<dbReference type="NCBIfam" id="TIGR04256">
    <property type="entry name" value="GxxExxY"/>
    <property type="match status" value="1"/>
</dbReference>
<evidence type="ECO:0008006" key="3">
    <source>
        <dbReference type="Google" id="ProtNLM"/>
    </source>
</evidence>
<proteinExistence type="predicted"/>
<evidence type="ECO:0000313" key="1">
    <source>
        <dbReference type="EMBL" id="VGO22812.1"/>
    </source>
</evidence>
<organism evidence="1 2">
    <name type="scientific">Pontiella sulfatireligans</name>
    <dbReference type="NCBI Taxonomy" id="2750658"/>
    <lineage>
        <taxon>Bacteria</taxon>
        <taxon>Pseudomonadati</taxon>
        <taxon>Kiritimatiellota</taxon>
        <taxon>Kiritimatiellia</taxon>
        <taxon>Kiritimatiellales</taxon>
        <taxon>Pontiellaceae</taxon>
        <taxon>Pontiella</taxon>
    </lineage>
</organism>
<dbReference type="EMBL" id="CAAHFH010000002">
    <property type="protein sequence ID" value="VGO22812.1"/>
    <property type="molecule type" value="Genomic_DNA"/>
</dbReference>
<dbReference type="Pfam" id="PF13366">
    <property type="entry name" value="PDDEXK_3"/>
    <property type="match status" value="1"/>
</dbReference>
<gene>
    <name evidence="1" type="ORF">SCARR_04909</name>
</gene>
<keyword evidence="2" id="KW-1185">Reference proteome</keyword>
<evidence type="ECO:0000313" key="2">
    <source>
        <dbReference type="Proteomes" id="UP000346198"/>
    </source>
</evidence>
<reference evidence="1 2" key="1">
    <citation type="submission" date="2019-04" db="EMBL/GenBank/DDBJ databases">
        <authorList>
            <person name="Van Vliet M D."/>
        </authorList>
    </citation>
    <scope>NUCLEOTIDE SEQUENCE [LARGE SCALE GENOMIC DNA]</scope>
    <source>
        <strain evidence="1 2">F21</strain>
    </source>
</reference>
<dbReference type="RefSeq" id="WP_136064466.1">
    <property type="nucleotide sequence ID" value="NZ_CAAHFH010000002.1"/>
</dbReference>
<sequence>MPIILPHTIEPLSEQAFHKLDYSVMALAFEMHNTLGRFYNEQIYKNELLQKCLARGFEAECEAEVKLTHQDYSKSLFIDLLISGSVYELKTIKSIQKPQRIQTLDYVFATNTKHGKIINFRPVSVEHEFVSTTLDREARTSLCIQDSRWNTSSKNARKLKTRMIDIMNDWGAFFDTHIYEEALIHFLGGEQKIVQSVEIKNGNQLLGTQKFTCLSETDIFLITAAKGDINRYETHLTRLLSHTPFEQLHWINLNRSTIQFASLEKKLFCS</sequence>
<accession>A0A6C2UR68</accession>
<protein>
    <recommendedName>
        <fullName evidence="3">GxxExxY protein</fullName>
    </recommendedName>
</protein>
<dbReference type="Proteomes" id="UP000346198">
    <property type="component" value="Unassembled WGS sequence"/>
</dbReference>
<dbReference type="InterPro" id="IPR026350">
    <property type="entry name" value="GxxExxY"/>
</dbReference>
<name>A0A6C2UR68_9BACT</name>